<name>A0A1I0Q8W5_9RHOB</name>
<dbReference type="STRING" id="364200.SAMN04488515_1744"/>
<evidence type="ECO:0000313" key="2">
    <source>
        <dbReference type="EMBL" id="SEW23247.1"/>
    </source>
</evidence>
<evidence type="ECO:0008006" key="4">
    <source>
        <dbReference type="Google" id="ProtNLM"/>
    </source>
</evidence>
<keyword evidence="3" id="KW-1185">Reference proteome</keyword>
<organism evidence="2 3">
    <name type="scientific">Cognatiyoonia koreensis</name>
    <dbReference type="NCBI Taxonomy" id="364200"/>
    <lineage>
        <taxon>Bacteria</taxon>
        <taxon>Pseudomonadati</taxon>
        <taxon>Pseudomonadota</taxon>
        <taxon>Alphaproteobacteria</taxon>
        <taxon>Rhodobacterales</taxon>
        <taxon>Paracoccaceae</taxon>
        <taxon>Cognatiyoonia</taxon>
    </lineage>
</organism>
<dbReference type="OrthoDB" id="9792179at2"/>
<dbReference type="InterPro" id="IPR036465">
    <property type="entry name" value="vWFA_dom_sf"/>
</dbReference>
<dbReference type="InterPro" id="IPR010607">
    <property type="entry name" value="DUF1194"/>
</dbReference>
<dbReference type="Pfam" id="PF06707">
    <property type="entry name" value="DUF1194"/>
    <property type="match status" value="1"/>
</dbReference>
<reference evidence="2 3" key="1">
    <citation type="submission" date="2016-10" db="EMBL/GenBank/DDBJ databases">
        <authorList>
            <person name="de Groot N.N."/>
        </authorList>
    </citation>
    <scope>NUCLEOTIDE SEQUENCE [LARGE SCALE GENOMIC DNA]</scope>
    <source>
        <strain evidence="2 3">DSM 17925</strain>
    </source>
</reference>
<keyword evidence="1" id="KW-0732">Signal</keyword>
<dbReference type="RefSeq" id="WP_089992820.1">
    <property type="nucleotide sequence ID" value="NZ_FOIZ01000001.1"/>
</dbReference>
<dbReference type="Gene3D" id="3.40.50.410">
    <property type="entry name" value="von Willebrand factor, type A domain"/>
    <property type="match status" value="1"/>
</dbReference>
<dbReference type="SUPFAM" id="SSF53300">
    <property type="entry name" value="vWA-like"/>
    <property type="match status" value="1"/>
</dbReference>
<evidence type="ECO:0000256" key="1">
    <source>
        <dbReference type="SAM" id="SignalP"/>
    </source>
</evidence>
<gene>
    <name evidence="2" type="ORF">SAMN04488515_1744</name>
</gene>
<evidence type="ECO:0000313" key="3">
    <source>
        <dbReference type="Proteomes" id="UP000199167"/>
    </source>
</evidence>
<dbReference type="EMBL" id="FOIZ01000001">
    <property type="protein sequence ID" value="SEW23247.1"/>
    <property type="molecule type" value="Genomic_DNA"/>
</dbReference>
<accession>A0A1I0Q8W5</accession>
<sequence length="234" mass="24871">MRTTLAFLICLWGAQASAQCRQALALGLDVSGSVNAEEYRLQIDGLASALESTAVQKALLGGSNAPVRVLVYEWAGSDDSTLILPWLTINSAADITTATTTLRAHQRGPQSPTTALGAALRTGFAYLSEQPDCWKQTLDISGDGPSNTGPRPQDIARPAEIIVNGLVIGADDPDIGDQRQEDIKSLSSYYRAYVIGGPDAFVETAAGFSSYATAMERKLLRELQALAIGQLVDQ</sequence>
<dbReference type="AlphaFoldDB" id="A0A1I0Q8W5"/>
<feature type="signal peptide" evidence="1">
    <location>
        <begin position="1"/>
        <end position="18"/>
    </location>
</feature>
<protein>
    <recommendedName>
        <fullName evidence="4">VWFA domain-containing protein</fullName>
    </recommendedName>
</protein>
<proteinExistence type="predicted"/>
<dbReference type="Proteomes" id="UP000199167">
    <property type="component" value="Unassembled WGS sequence"/>
</dbReference>
<feature type="chain" id="PRO_5011503628" description="VWFA domain-containing protein" evidence="1">
    <location>
        <begin position="19"/>
        <end position="234"/>
    </location>
</feature>